<dbReference type="EMBL" id="BMIH01000001">
    <property type="protein sequence ID" value="GGB22830.1"/>
    <property type="molecule type" value="Genomic_DNA"/>
</dbReference>
<evidence type="ECO:0000313" key="3">
    <source>
        <dbReference type="Proteomes" id="UP000623067"/>
    </source>
</evidence>
<feature type="signal peptide" evidence="1">
    <location>
        <begin position="1"/>
        <end position="22"/>
    </location>
</feature>
<dbReference type="AlphaFoldDB" id="A0A916WRI8"/>
<organism evidence="2 3">
    <name type="scientific">Sphingomonas metalli</name>
    <dbReference type="NCBI Taxonomy" id="1779358"/>
    <lineage>
        <taxon>Bacteria</taxon>
        <taxon>Pseudomonadati</taxon>
        <taxon>Pseudomonadota</taxon>
        <taxon>Alphaproteobacteria</taxon>
        <taxon>Sphingomonadales</taxon>
        <taxon>Sphingomonadaceae</taxon>
        <taxon>Sphingomonas</taxon>
    </lineage>
</organism>
<evidence type="ECO:0000313" key="2">
    <source>
        <dbReference type="EMBL" id="GGB22830.1"/>
    </source>
</evidence>
<accession>A0A916WRI8</accession>
<protein>
    <recommendedName>
        <fullName evidence="4">DUF4139 domain-containing protein</fullName>
    </recommendedName>
</protein>
<comment type="caution">
    <text evidence="2">The sequence shown here is derived from an EMBL/GenBank/DDBJ whole genome shotgun (WGS) entry which is preliminary data.</text>
</comment>
<keyword evidence="1" id="KW-0732">Signal</keyword>
<name>A0A916WRI8_9SPHN</name>
<feature type="chain" id="PRO_5037019772" description="DUF4139 domain-containing protein" evidence="1">
    <location>
        <begin position="23"/>
        <end position="517"/>
    </location>
</feature>
<reference evidence="2" key="2">
    <citation type="submission" date="2020-09" db="EMBL/GenBank/DDBJ databases">
        <authorList>
            <person name="Sun Q."/>
            <person name="Zhou Y."/>
        </authorList>
    </citation>
    <scope>NUCLEOTIDE SEQUENCE</scope>
    <source>
        <strain evidence="2">CGMCC 1.15330</strain>
    </source>
</reference>
<dbReference type="Proteomes" id="UP000623067">
    <property type="component" value="Unassembled WGS sequence"/>
</dbReference>
<dbReference type="PANTHER" id="PTHR38075">
    <property type="entry name" value="DUF4139 DOMAIN-CONTAINING PROTEIN"/>
    <property type="match status" value="1"/>
</dbReference>
<dbReference type="PANTHER" id="PTHR38075:SF1">
    <property type="entry name" value="DUF4139 DOMAIN-CONTAINING PROTEIN"/>
    <property type="match status" value="1"/>
</dbReference>
<evidence type="ECO:0000256" key="1">
    <source>
        <dbReference type="SAM" id="SignalP"/>
    </source>
</evidence>
<sequence length="517" mass="54398">MLRRLLAAAILAMAVVATPLHAEPVTVTSAAPDRVSLTVYRGPDGSGAMNLRFLQGFALVTETRRIRLPRGTAVVRFEGVAEGIVSVSAIIDGLPGGTIEKNRDARLLSPASLVDGTLGRRITLTRTDKATGRAVSEEATIVAGPRPGVIVQTAAGIEALRCSGLPEQLGYAGVPAGLSSKPVLSVTTTSSAAATVTVRLTYLASGFDWRASYVATLAPDGRALDLFAWMTLANGNDEVFPQAEVQAVAGRLNRVAVSAIPQEASALRLVCYPLGTTTSDLRARKFEPAEPIEPADEIVVTAMNMATLAPPAPPPPPAPAPEDLGDLKLYRIPVATTVAARAQKQVALLAQRSVPFERRYRRAVHPGERIDAASTAIVLMLKNEKTNGLGVPLPAGSTALYARRADERLLLGLGAITDRSVGETFRLAAGVSSQVTVTQVDVAPRDPLRVTRIALGSREAMLTVSNATPFAVRLDVPIGAAGQQIEAEAQDVGRIEGVVTWSPTLAPGGQAELRYRY</sequence>
<dbReference type="RefSeq" id="WP_229664372.1">
    <property type="nucleotide sequence ID" value="NZ_BMIH01000001.1"/>
</dbReference>
<keyword evidence="3" id="KW-1185">Reference proteome</keyword>
<evidence type="ECO:0008006" key="4">
    <source>
        <dbReference type="Google" id="ProtNLM"/>
    </source>
</evidence>
<gene>
    <name evidence="2" type="ORF">GCM10011380_10620</name>
</gene>
<proteinExistence type="predicted"/>
<reference evidence="2" key="1">
    <citation type="journal article" date="2014" name="Int. J. Syst. Evol. Microbiol.">
        <title>Complete genome sequence of Corynebacterium casei LMG S-19264T (=DSM 44701T), isolated from a smear-ripened cheese.</title>
        <authorList>
            <consortium name="US DOE Joint Genome Institute (JGI-PGF)"/>
            <person name="Walter F."/>
            <person name="Albersmeier A."/>
            <person name="Kalinowski J."/>
            <person name="Ruckert C."/>
        </authorList>
    </citation>
    <scope>NUCLEOTIDE SEQUENCE</scope>
    <source>
        <strain evidence="2">CGMCC 1.15330</strain>
    </source>
</reference>